<evidence type="ECO:0000313" key="1">
    <source>
        <dbReference type="EMBL" id="CAF4373791.1"/>
    </source>
</evidence>
<name>A0A820MK72_9BILA</name>
<reference evidence="1" key="1">
    <citation type="submission" date="2021-02" db="EMBL/GenBank/DDBJ databases">
        <authorList>
            <person name="Nowell W R."/>
        </authorList>
    </citation>
    <scope>NUCLEOTIDE SEQUENCE</scope>
</reference>
<proteinExistence type="predicted"/>
<sequence length="135" mass="15441">ADVATNLVTDLLLGNDWITENNVIIRSPQQRIFLTDKYHRIIATTPFIKPPDVQLPILLMDEITLPPYSERCIDVKVKSRMNGITEALFEPASNLYSKQILLTNALIRIDNSKSKLMIINVHNRQRTLSKNIKLC</sequence>
<dbReference type="Proteomes" id="UP000663874">
    <property type="component" value="Unassembled WGS sequence"/>
</dbReference>
<protein>
    <submittedName>
        <fullName evidence="1">Uncharacterized protein</fullName>
    </submittedName>
</protein>
<accession>A0A820MK72</accession>
<gene>
    <name evidence="1" type="ORF">FNK824_LOCUS43083</name>
</gene>
<dbReference type="EMBL" id="CAJOBE010056518">
    <property type="protein sequence ID" value="CAF4373791.1"/>
    <property type="molecule type" value="Genomic_DNA"/>
</dbReference>
<comment type="caution">
    <text evidence="1">The sequence shown here is derived from an EMBL/GenBank/DDBJ whole genome shotgun (WGS) entry which is preliminary data.</text>
</comment>
<evidence type="ECO:0000313" key="2">
    <source>
        <dbReference type="Proteomes" id="UP000663874"/>
    </source>
</evidence>
<feature type="non-terminal residue" evidence="1">
    <location>
        <position position="1"/>
    </location>
</feature>
<organism evidence="1 2">
    <name type="scientific">Rotaria sordida</name>
    <dbReference type="NCBI Taxonomy" id="392033"/>
    <lineage>
        <taxon>Eukaryota</taxon>
        <taxon>Metazoa</taxon>
        <taxon>Spiralia</taxon>
        <taxon>Gnathifera</taxon>
        <taxon>Rotifera</taxon>
        <taxon>Eurotatoria</taxon>
        <taxon>Bdelloidea</taxon>
        <taxon>Philodinida</taxon>
        <taxon>Philodinidae</taxon>
        <taxon>Rotaria</taxon>
    </lineage>
</organism>
<dbReference type="AlphaFoldDB" id="A0A820MK72"/>